<evidence type="ECO:0000256" key="1">
    <source>
        <dbReference type="SAM" id="MobiDB-lite"/>
    </source>
</evidence>
<protein>
    <submittedName>
        <fullName evidence="2">DUF4313 domain-containing protein</fullName>
    </submittedName>
</protein>
<dbReference type="Pfam" id="PF14190">
    <property type="entry name" value="DUF4313"/>
    <property type="match status" value="1"/>
</dbReference>
<comment type="caution">
    <text evidence="2">The sequence shown here is derived from an EMBL/GenBank/DDBJ whole genome shotgun (WGS) entry which is preliminary data.</text>
</comment>
<dbReference type="RefSeq" id="WP_204907643.1">
    <property type="nucleotide sequence ID" value="NZ_JACJLV010000001.1"/>
</dbReference>
<name>A0A938X016_9CLOT</name>
<evidence type="ECO:0000313" key="3">
    <source>
        <dbReference type="Proteomes" id="UP000713880"/>
    </source>
</evidence>
<proteinExistence type="predicted"/>
<organism evidence="2 3">
    <name type="scientific">Mordavella massiliensis</name>
    <dbReference type="NCBI Taxonomy" id="1871024"/>
    <lineage>
        <taxon>Bacteria</taxon>
        <taxon>Bacillati</taxon>
        <taxon>Bacillota</taxon>
        <taxon>Clostridia</taxon>
        <taxon>Eubacteriales</taxon>
        <taxon>Clostridiaceae</taxon>
        <taxon>Mordavella</taxon>
    </lineage>
</organism>
<reference evidence="2" key="1">
    <citation type="submission" date="2020-08" db="EMBL/GenBank/DDBJ databases">
        <authorList>
            <person name="Cejkova D."/>
            <person name="Kubasova T."/>
            <person name="Jahodarova E."/>
            <person name="Rychlik I."/>
        </authorList>
    </citation>
    <scope>NUCLEOTIDE SEQUENCE</scope>
    <source>
        <strain evidence="2">An420c</strain>
    </source>
</reference>
<dbReference type="AlphaFoldDB" id="A0A938X016"/>
<reference evidence="2" key="2">
    <citation type="journal article" date="2021" name="Sci. Rep.">
        <title>The distribution of antibiotic resistance genes in chicken gut microbiota commensals.</title>
        <authorList>
            <person name="Juricova H."/>
            <person name="Matiasovicova J."/>
            <person name="Kubasova T."/>
            <person name="Cejkova D."/>
            <person name="Rychlik I."/>
        </authorList>
    </citation>
    <scope>NUCLEOTIDE SEQUENCE</scope>
    <source>
        <strain evidence="2">An420c</strain>
    </source>
</reference>
<feature type="compositionally biased region" description="Basic and acidic residues" evidence="1">
    <location>
        <begin position="119"/>
        <end position="130"/>
    </location>
</feature>
<accession>A0A938X016</accession>
<gene>
    <name evidence="2" type="ORF">H6A13_00435</name>
</gene>
<evidence type="ECO:0000313" key="2">
    <source>
        <dbReference type="EMBL" id="MBM6825574.1"/>
    </source>
</evidence>
<sequence>MDENLKIVPFKWELGEEKVSLHIGEYQYGDRLYIGITSHGEDGPEPFADMTVNLPAFSLEPNEAFINGDISKDLLAFIKENKLGKVLPYTVKQGFGKYSVVAFDLEKLKEFDPKGIAEFKKTHDIPDKQPRKQKQKSKGIDR</sequence>
<feature type="compositionally biased region" description="Basic residues" evidence="1">
    <location>
        <begin position="131"/>
        <end position="142"/>
    </location>
</feature>
<dbReference type="InterPro" id="IPR025462">
    <property type="entry name" value="DUF4313"/>
</dbReference>
<feature type="region of interest" description="Disordered" evidence="1">
    <location>
        <begin position="119"/>
        <end position="142"/>
    </location>
</feature>
<dbReference type="Proteomes" id="UP000713880">
    <property type="component" value="Unassembled WGS sequence"/>
</dbReference>
<keyword evidence="3" id="KW-1185">Reference proteome</keyword>
<dbReference type="EMBL" id="JACJLV010000001">
    <property type="protein sequence ID" value="MBM6825574.1"/>
    <property type="molecule type" value="Genomic_DNA"/>
</dbReference>